<reference evidence="1 2" key="1">
    <citation type="submission" date="2019-01" db="EMBL/GenBank/DDBJ databases">
        <title>Sequencing the genomes of 1000 actinobacteria strains.</title>
        <authorList>
            <person name="Klenk H.-P."/>
        </authorList>
    </citation>
    <scope>NUCLEOTIDE SEQUENCE [LARGE SCALE GENOMIC DNA]</scope>
    <source>
        <strain evidence="1 2">DSM 43925</strain>
    </source>
</reference>
<dbReference type="EMBL" id="SAUN01000001">
    <property type="protein sequence ID" value="RVX42352.1"/>
    <property type="molecule type" value="Genomic_DNA"/>
</dbReference>
<gene>
    <name evidence="1" type="ORF">EDD27_4976</name>
</gene>
<organism evidence="1 2">
    <name type="scientific">Nonomuraea polychroma</name>
    <dbReference type="NCBI Taxonomy" id="46176"/>
    <lineage>
        <taxon>Bacteria</taxon>
        <taxon>Bacillati</taxon>
        <taxon>Actinomycetota</taxon>
        <taxon>Actinomycetes</taxon>
        <taxon>Streptosporangiales</taxon>
        <taxon>Streptosporangiaceae</taxon>
        <taxon>Nonomuraea</taxon>
    </lineage>
</organism>
<keyword evidence="2" id="KW-1185">Reference proteome</keyword>
<accession>A0A438M9E6</accession>
<protein>
    <submittedName>
        <fullName evidence="1">Uncharacterized protein</fullName>
    </submittedName>
</protein>
<evidence type="ECO:0000313" key="1">
    <source>
        <dbReference type="EMBL" id="RVX42352.1"/>
    </source>
</evidence>
<sequence>MQPRAAALSSYRVTVNVLGIDVESSLVQRWARWLAPACQPFFLTAGEVVELGLTPDRPQRALSAELRDTYEVWNLPKGSDVVWLDGPAFHALPRPVRAELVRAQLRHGRGAVPAISGWADVIDAQVLREQADGHHFVWWPALVEPRAEAVLERILLDDGHLPCRRTSVPVDVWRAAASTLPHARALSGTFANGSGANCFGTVMAAAGVQEAAETWMLQEPFEAWLAANCTEGGRDDLPGTVLVWRAGDRTGQHAAVTLGGGWGLHKPSQSWATPRQVLTVHDLIRTAPPGVTLHRYSLRDLPALTLTGHKAAGRR</sequence>
<comment type="caution">
    <text evidence="1">The sequence shown here is derived from an EMBL/GenBank/DDBJ whole genome shotgun (WGS) entry which is preliminary data.</text>
</comment>
<proteinExistence type="predicted"/>
<evidence type="ECO:0000313" key="2">
    <source>
        <dbReference type="Proteomes" id="UP000284824"/>
    </source>
</evidence>
<dbReference type="Proteomes" id="UP000284824">
    <property type="component" value="Unassembled WGS sequence"/>
</dbReference>
<dbReference type="AlphaFoldDB" id="A0A438M9E6"/>
<name>A0A438M9E6_9ACTN</name>